<dbReference type="Proteomes" id="UP000543579">
    <property type="component" value="Unassembled WGS sequence"/>
</dbReference>
<dbReference type="Gene3D" id="1.10.10.10">
    <property type="entry name" value="Winged helix-like DNA-binding domain superfamily/Winged helix DNA-binding domain"/>
    <property type="match status" value="1"/>
</dbReference>
<keyword evidence="5" id="KW-0670">Pyruvate</keyword>
<dbReference type="GO" id="GO:0003677">
    <property type="term" value="F:DNA binding"/>
    <property type="evidence" value="ECO:0007669"/>
    <property type="project" value="UniProtKB-KW"/>
</dbReference>
<keyword evidence="1" id="KW-0805">Transcription regulation</keyword>
<dbReference type="SUPFAM" id="SSF48008">
    <property type="entry name" value="GntR ligand-binding domain-like"/>
    <property type="match status" value="1"/>
</dbReference>
<accession>A0A7W5CLT2</accession>
<dbReference type="Pfam" id="PF07729">
    <property type="entry name" value="FCD"/>
    <property type="match status" value="1"/>
</dbReference>
<dbReference type="AlphaFoldDB" id="A0A7W5CLT2"/>
<reference evidence="5 6" key="1">
    <citation type="submission" date="2020-08" db="EMBL/GenBank/DDBJ databases">
        <title>Genomic Encyclopedia of Type Strains, Phase III (KMG-III): the genomes of soil and plant-associated and newly described type strains.</title>
        <authorList>
            <person name="Whitman W."/>
        </authorList>
    </citation>
    <scope>NUCLEOTIDE SEQUENCE [LARGE SCALE GENOMIC DNA]</scope>
    <source>
        <strain evidence="5 6">CECT 8356</strain>
    </source>
</reference>
<dbReference type="CDD" id="cd07377">
    <property type="entry name" value="WHTH_GntR"/>
    <property type="match status" value="1"/>
</dbReference>
<dbReference type="GO" id="GO:0003700">
    <property type="term" value="F:DNA-binding transcription factor activity"/>
    <property type="evidence" value="ECO:0007669"/>
    <property type="project" value="InterPro"/>
</dbReference>
<protein>
    <submittedName>
        <fullName evidence="5">GntR family transcriptional repressor for pyruvate dehydrogenase complex</fullName>
    </submittedName>
</protein>
<dbReference type="InterPro" id="IPR036390">
    <property type="entry name" value="WH_DNA-bd_sf"/>
</dbReference>
<comment type="caution">
    <text evidence="5">The sequence shown here is derived from an EMBL/GenBank/DDBJ whole genome shotgun (WGS) entry which is preliminary data.</text>
</comment>
<dbReference type="PANTHER" id="PTHR43537">
    <property type="entry name" value="TRANSCRIPTIONAL REGULATOR, GNTR FAMILY"/>
    <property type="match status" value="1"/>
</dbReference>
<dbReference type="InterPro" id="IPR011711">
    <property type="entry name" value="GntR_C"/>
</dbReference>
<dbReference type="PRINTS" id="PR00035">
    <property type="entry name" value="HTHGNTR"/>
</dbReference>
<dbReference type="SMART" id="SM00895">
    <property type="entry name" value="FCD"/>
    <property type="match status" value="1"/>
</dbReference>
<dbReference type="SMART" id="SM00345">
    <property type="entry name" value="HTH_GNTR"/>
    <property type="match status" value="1"/>
</dbReference>
<dbReference type="EMBL" id="JACHXY010000003">
    <property type="protein sequence ID" value="MBB3159244.1"/>
    <property type="molecule type" value="Genomic_DNA"/>
</dbReference>
<evidence type="ECO:0000256" key="3">
    <source>
        <dbReference type="ARBA" id="ARBA00023163"/>
    </source>
</evidence>
<evidence type="ECO:0000313" key="5">
    <source>
        <dbReference type="EMBL" id="MBB3159244.1"/>
    </source>
</evidence>
<feature type="domain" description="HTH gntR-type" evidence="4">
    <location>
        <begin position="15"/>
        <end position="83"/>
    </location>
</feature>
<dbReference type="PANTHER" id="PTHR43537:SF5">
    <property type="entry name" value="UXU OPERON TRANSCRIPTIONAL REGULATOR"/>
    <property type="match status" value="1"/>
</dbReference>
<evidence type="ECO:0000259" key="4">
    <source>
        <dbReference type="PROSITE" id="PS50949"/>
    </source>
</evidence>
<keyword evidence="3" id="KW-0804">Transcription</keyword>
<dbReference type="InterPro" id="IPR008920">
    <property type="entry name" value="TF_FadR/GntR_C"/>
</dbReference>
<proteinExistence type="predicted"/>
<evidence type="ECO:0000313" key="6">
    <source>
        <dbReference type="Proteomes" id="UP000543579"/>
    </source>
</evidence>
<keyword evidence="2" id="KW-0238">DNA-binding</keyword>
<name>A0A7W5CLT2_9MICO</name>
<dbReference type="RefSeq" id="WP_055955798.1">
    <property type="nucleotide sequence ID" value="NZ_JACHXY010000003.1"/>
</dbReference>
<gene>
    <name evidence="5" type="ORF">FHS07_002962</name>
</gene>
<evidence type="ECO:0000256" key="1">
    <source>
        <dbReference type="ARBA" id="ARBA00023015"/>
    </source>
</evidence>
<evidence type="ECO:0000256" key="2">
    <source>
        <dbReference type="ARBA" id="ARBA00023125"/>
    </source>
</evidence>
<dbReference type="SUPFAM" id="SSF46785">
    <property type="entry name" value="Winged helix' DNA-binding domain"/>
    <property type="match status" value="1"/>
</dbReference>
<dbReference type="Pfam" id="PF00392">
    <property type="entry name" value="GntR"/>
    <property type="match status" value="1"/>
</dbReference>
<dbReference type="InterPro" id="IPR036388">
    <property type="entry name" value="WH-like_DNA-bd_sf"/>
</dbReference>
<dbReference type="Gene3D" id="1.20.120.530">
    <property type="entry name" value="GntR ligand-binding domain-like"/>
    <property type="match status" value="1"/>
</dbReference>
<sequence length="234" mass="25034">MSDHATLAPLERHGGSVHEEIVARLRALILAGVLKPGDRLATERELAEQLIVSRSAVREALLRLESAGLVERRQGSGTRVSARVPISTALASWRDDDPTSIAAASEFRTVVEPQIARLAATRIDAAELDALAAVVAESSTVLDGERSVQLDIAFHAGVASATRNPLLASLSELTVSWTLEARLFSHVAAGGRRLSHEGHARILRALRAANPDAAEAAMRVHLDEIADLAQHLRD</sequence>
<organism evidence="5 6">
    <name type="scientific">Microbacterium proteolyticum</name>
    <dbReference type="NCBI Taxonomy" id="1572644"/>
    <lineage>
        <taxon>Bacteria</taxon>
        <taxon>Bacillati</taxon>
        <taxon>Actinomycetota</taxon>
        <taxon>Actinomycetes</taxon>
        <taxon>Micrococcales</taxon>
        <taxon>Microbacteriaceae</taxon>
        <taxon>Microbacterium</taxon>
    </lineage>
</organism>
<dbReference type="InterPro" id="IPR000524">
    <property type="entry name" value="Tscrpt_reg_HTH_GntR"/>
</dbReference>
<dbReference type="PROSITE" id="PS50949">
    <property type="entry name" value="HTH_GNTR"/>
    <property type="match status" value="1"/>
</dbReference>